<name>A0A1Q9DXT8_SYMMI</name>
<organism evidence="2 3">
    <name type="scientific">Symbiodinium microadriaticum</name>
    <name type="common">Dinoflagellate</name>
    <name type="synonym">Zooxanthella microadriatica</name>
    <dbReference type="NCBI Taxonomy" id="2951"/>
    <lineage>
        <taxon>Eukaryota</taxon>
        <taxon>Sar</taxon>
        <taxon>Alveolata</taxon>
        <taxon>Dinophyceae</taxon>
        <taxon>Suessiales</taxon>
        <taxon>Symbiodiniaceae</taxon>
        <taxon>Symbiodinium</taxon>
    </lineage>
</organism>
<dbReference type="AlphaFoldDB" id="A0A1Q9DXT8"/>
<sequence>METSPSTQAADPWQANHLLEVMLMMLVMMMMMMMMLMKVMMVMVKMMMTVTMLMVEMAMTVMMVMVNMANMILMMMMVEVAGPEACSHIYQYEFFDRLVGRSQERGAAIVEELQKTASQQGAASDGSVYTFRALDAFSMPACRALADDLLRSEAPLDYLVLTQGMATLQGYTPTAPEKGGLDEKLTLHYYSRALLMDSLAPLLQKSSDGRCLSVLSGGIHSAYAGYVEDPDLSKSYSLTKAANLAGFYNDIAVDALSSAYPGVSFMHAAPGFVATSWGTEMPPFVKALVRLLQNLGRSKEDAAEYLFRSLYHDDFKGGGFYIVNQYGESTETLTSLHKEAKDAVWSHSKEILAKF</sequence>
<dbReference type="Gene3D" id="3.40.50.720">
    <property type="entry name" value="NAD(P)-binding Rossmann-like Domain"/>
    <property type="match status" value="1"/>
</dbReference>
<protein>
    <submittedName>
        <fullName evidence="2">Uncharacterized protein</fullName>
    </submittedName>
</protein>
<proteinExistence type="predicted"/>
<comment type="caution">
    <text evidence="2">The sequence shown here is derived from an EMBL/GenBank/DDBJ whole genome shotgun (WGS) entry which is preliminary data.</text>
</comment>
<dbReference type="PANTHER" id="PTHR47534:SF3">
    <property type="entry name" value="ALCOHOL DEHYDROGENASE-LIKE C-TERMINAL DOMAIN-CONTAINING PROTEIN"/>
    <property type="match status" value="1"/>
</dbReference>
<dbReference type="GO" id="GO:0016491">
    <property type="term" value="F:oxidoreductase activity"/>
    <property type="evidence" value="ECO:0007669"/>
    <property type="project" value="UniProtKB-KW"/>
</dbReference>
<dbReference type="Proteomes" id="UP000186817">
    <property type="component" value="Unassembled WGS sequence"/>
</dbReference>
<evidence type="ECO:0000313" key="2">
    <source>
        <dbReference type="EMBL" id="OLQ00005.1"/>
    </source>
</evidence>
<dbReference type="InterPro" id="IPR036291">
    <property type="entry name" value="NAD(P)-bd_dom_sf"/>
</dbReference>
<dbReference type="OrthoDB" id="2898509at2759"/>
<accession>A0A1Q9DXT8</accession>
<evidence type="ECO:0000313" key="3">
    <source>
        <dbReference type="Proteomes" id="UP000186817"/>
    </source>
</evidence>
<reference evidence="2 3" key="1">
    <citation type="submission" date="2016-02" db="EMBL/GenBank/DDBJ databases">
        <title>Genome analysis of coral dinoflagellate symbionts highlights evolutionary adaptations to a symbiotic lifestyle.</title>
        <authorList>
            <person name="Aranda M."/>
            <person name="Li Y."/>
            <person name="Liew Y.J."/>
            <person name="Baumgarten S."/>
            <person name="Simakov O."/>
            <person name="Wilson M."/>
            <person name="Piel J."/>
            <person name="Ashoor H."/>
            <person name="Bougouffa S."/>
            <person name="Bajic V.B."/>
            <person name="Ryu T."/>
            <person name="Ravasi T."/>
            <person name="Bayer T."/>
            <person name="Micklem G."/>
            <person name="Kim H."/>
            <person name="Bhak J."/>
            <person name="Lajeunesse T.C."/>
            <person name="Voolstra C.R."/>
        </authorList>
    </citation>
    <scope>NUCLEOTIDE SEQUENCE [LARGE SCALE GENOMIC DNA]</scope>
    <source>
        <strain evidence="2 3">CCMP2467</strain>
    </source>
</reference>
<keyword evidence="1" id="KW-0560">Oxidoreductase</keyword>
<dbReference type="InterPro" id="IPR052228">
    <property type="entry name" value="Sec_Metab_Biosynth_Oxidored"/>
</dbReference>
<evidence type="ECO:0000256" key="1">
    <source>
        <dbReference type="ARBA" id="ARBA00023002"/>
    </source>
</evidence>
<dbReference type="EMBL" id="LSRX01000343">
    <property type="protein sequence ID" value="OLQ00005.1"/>
    <property type="molecule type" value="Genomic_DNA"/>
</dbReference>
<dbReference type="SUPFAM" id="SSF51735">
    <property type="entry name" value="NAD(P)-binding Rossmann-fold domains"/>
    <property type="match status" value="1"/>
</dbReference>
<dbReference type="PANTHER" id="PTHR47534">
    <property type="entry name" value="YALI0E05731P"/>
    <property type="match status" value="1"/>
</dbReference>
<gene>
    <name evidence="2" type="ORF">AK812_SmicGene17384</name>
</gene>
<keyword evidence="3" id="KW-1185">Reference proteome</keyword>